<dbReference type="PANTHER" id="PTHR11409:SF37">
    <property type="entry name" value="ADENOSINE DEAMINASE DOMAIN-CONTAINING PROTEIN"/>
    <property type="match status" value="1"/>
</dbReference>
<protein>
    <recommendedName>
        <fullName evidence="4">adenosine deaminase</fullName>
        <ecNumber evidence="4">3.5.4.4</ecNumber>
    </recommendedName>
</protein>
<dbReference type="GO" id="GO:0046103">
    <property type="term" value="P:inosine biosynthetic process"/>
    <property type="evidence" value="ECO:0007669"/>
    <property type="project" value="TreeGrafter"/>
</dbReference>
<feature type="domain" description="Adenosine deaminase" evidence="10">
    <location>
        <begin position="267"/>
        <end position="547"/>
    </location>
</feature>
<dbReference type="EC" id="3.5.4.4" evidence="4"/>
<evidence type="ECO:0000256" key="1">
    <source>
        <dbReference type="ARBA" id="ARBA00001947"/>
    </source>
</evidence>
<dbReference type="GO" id="GO:0005576">
    <property type="term" value="C:extracellular region"/>
    <property type="evidence" value="ECO:0007669"/>
    <property type="project" value="UniProtKB-SubCell"/>
</dbReference>
<proteinExistence type="inferred from homology"/>
<evidence type="ECO:0000256" key="6">
    <source>
        <dbReference type="ARBA" id="ARBA00022723"/>
    </source>
</evidence>
<evidence type="ECO:0000256" key="3">
    <source>
        <dbReference type="ARBA" id="ARBA00006083"/>
    </source>
</evidence>
<comment type="subcellular location">
    <subcellularLocation>
        <location evidence="2">Secreted</location>
    </subcellularLocation>
</comment>
<comment type="similarity">
    <text evidence="3">Belongs to the metallo-dependent hydrolases superfamily. Adenosine and AMP deaminases family. ADGF subfamily.</text>
</comment>
<dbReference type="GO" id="GO:0004000">
    <property type="term" value="F:adenosine deaminase activity"/>
    <property type="evidence" value="ECO:0007669"/>
    <property type="project" value="TreeGrafter"/>
</dbReference>
<name>A0AAV9JNU7_9PEZI</name>
<evidence type="ECO:0000256" key="2">
    <source>
        <dbReference type="ARBA" id="ARBA00004613"/>
    </source>
</evidence>
<keyword evidence="8" id="KW-0378">Hydrolase</keyword>
<evidence type="ECO:0000256" key="9">
    <source>
        <dbReference type="ARBA" id="ARBA00047764"/>
    </source>
</evidence>
<evidence type="ECO:0000259" key="10">
    <source>
        <dbReference type="Pfam" id="PF00962"/>
    </source>
</evidence>
<dbReference type="InterPro" id="IPR032466">
    <property type="entry name" value="Metal_Hydrolase"/>
</dbReference>
<gene>
    <name evidence="11" type="ORF">LTR36_001702</name>
</gene>
<dbReference type="EMBL" id="JAVFHQ010000013">
    <property type="protein sequence ID" value="KAK4546970.1"/>
    <property type="molecule type" value="Genomic_DNA"/>
</dbReference>
<keyword evidence="7" id="KW-0732">Signal</keyword>
<keyword evidence="12" id="KW-1185">Reference proteome</keyword>
<accession>A0AAV9JNU7</accession>
<evidence type="ECO:0000256" key="4">
    <source>
        <dbReference type="ARBA" id="ARBA00012784"/>
    </source>
</evidence>
<evidence type="ECO:0000256" key="5">
    <source>
        <dbReference type="ARBA" id="ARBA00022525"/>
    </source>
</evidence>
<evidence type="ECO:0000256" key="7">
    <source>
        <dbReference type="ARBA" id="ARBA00022729"/>
    </source>
</evidence>
<dbReference type="GO" id="GO:0046872">
    <property type="term" value="F:metal ion binding"/>
    <property type="evidence" value="ECO:0007669"/>
    <property type="project" value="UniProtKB-KW"/>
</dbReference>
<dbReference type="PANTHER" id="PTHR11409">
    <property type="entry name" value="ADENOSINE DEAMINASE"/>
    <property type="match status" value="1"/>
</dbReference>
<evidence type="ECO:0000256" key="8">
    <source>
        <dbReference type="ARBA" id="ARBA00022801"/>
    </source>
</evidence>
<organism evidence="11 12">
    <name type="scientific">Oleoguttula mirabilis</name>
    <dbReference type="NCBI Taxonomy" id="1507867"/>
    <lineage>
        <taxon>Eukaryota</taxon>
        <taxon>Fungi</taxon>
        <taxon>Dikarya</taxon>
        <taxon>Ascomycota</taxon>
        <taxon>Pezizomycotina</taxon>
        <taxon>Dothideomycetes</taxon>
        <taxon>Dothideomycetidae</taxon>
        <taxon>Mycosphaerellales</taxon>
        <taxon>Teratosphaeriaceae</taxon>
        <taxon>Oleoguttula</taxon>
    </lineage>
</organism>
<evidence type="ECO:0000313" key="12">
    <source>
        <dbReference type="Proteomes" id="UP001324427"/>
    </source>
</evidence>
<dbReference type="FunFam" id="3.20.20.140:FF:000017">
    <property type="entry name" value="Adenosine deaminase 2"/>
    <property type="match status" value="1"/>
</dbReference>
<comment type="cofactor">
    <cofactor evidence="1">
        <name>Zn(2+)</name>
        <dbReference type="ChEBI" id="CHEBI:29105"/>
    </cofactor>
</comment>
<keyword evidence="6" id="KW-0479">Metal-binding</keyword>
<dbReference type="Proteomes" id="UP001324427">
    <property type="component" value="Unassembled WGS sequence"/>
</dbReference>
<comment type="caution">
    <text evidence="11">The sequence shown here is derived from an EMBL/GenBank/DDBJ whole genome shotgun (WGS) entry which is preliminary data.</text>
</comment>
<dbReference type="Gene3D" id="3.20.20.140">
    <property type="entry name" value="Metal-dependent hydrolases"/>
    <property type="match status" value="1"/>
</dbReference>
<dbReference type="AlphaFoldDB" id="A0AAV9JNU7"/>
<reference evidence="11 12" key="1">
    <citation type="submission" date="2021-11" db="EMBL/GenBank/DDBJ databases">
        <title>Black yeast isolated from Biological Soil Crust.</title>
        <authorList>
            <person name="Kurbessoian T."/>
        </authorList>
    </citation>
    <scope>NUCLEOTIDE SEQUENCE [LARGE SCALE GENOMIC DNA]</scope>
    <source>
        <strain evidence="11 12">CCFEE 5522</strain>
    </source>
</reference>
<dbReference type="InterPro" id="IPR006330">
    <property type="entry name" value="Ado/ade_deaminase"/>
</dbReference>
<dbReference type="Pfam" id="PF00962">
    <property type="entry name" value="A_deaminase"/>
    <property type="match status" value="1"/>
</dbReference>
<evidence type="ECO:0000313" key="11">
    <source>
        <dbReference type="EMBL" id="KAK4546970.1"/>
    </source>
</evidence>
<dbReference type="GO" id="GO:0006154">
    <property type="term" value="P:adenosine catabolic process"/>
    <property type="evidence" value="ECO:0007669"/>
    <property type="project" value="TreeGrafter"/>
</dbReference>
<keyword evidence="5" id="KW-0964">Secreted</keyword>
<sequence>MPDVEAARDLLVENIKLAEDSIDYRGNRGELLSAERGCAWDANAKSRASRAELQAQDVVFKIRENERIDPTLFGNLPSEAVPDPRTRDMGGRFLVNKSAIERSKILGIAKGMPKGSHLHLHFNSEIPPEMLFPHARNLHETMFIRTTKPLCTRADFDDAEMVFNVLPKETYKADCFSAMYNPDAKDKNNSPWMLWTDFRNYFPADMVFENTEGLENAEYWAQNKMIIAADNGWQTHNGAWACFNQGTRAFKGLLNYEGVYRWYIGHAIDSMIKDKVMFAELRPMLLDKTIPSDDGTRQLDHKDQMNIICEEVQNKHKELEKAGDLDKFPFGVKIIYCTPRSIPKQRMQIELQDCIKLKLQFPDLICGFDLVGAEDRPNHVGFYADLLVGFTKTCKTLGISIPFMFHAGETLLDTGGSSNPDNSNLYDALLLNAKRIGHGYSLLKHPMLVERYKKQNICLELCPISNELLHLCGNAREHPFPGLLAAGLHCTLNADNPSLFRGPTLDSSSLSHEFYQVMVGDTRMTIHGWKQLAEWSLEHSCLTEAELKQAMEIFGRDWEVFCQWVVETYGEYADGLPDLQ</sequence>
<comment type="catalytic activity">
    <reaction evidence="9">
        <text>adenosine + H2O + H(+) = inosine + NH4(+)</text>
        <dbReference type="Rhea" id="RHEA:24408"/>
        <dbReference type="ChEBI" id="CHEBI:15377"/>
        <dbReference type="ChEBI" id="CHEBI:15378"/>
        <dbReference type="ChEBI" id="CHEBI:16335"/>
        <dbReference type="ChEBI" id="CHEBI:17596"/>
        <dbReference type="ChEBI" id="CHEBI:28938"/>
        <dbReference type="EC" id="3.5.4.4"/>
    </reaction>
</comment>
<dbReference type="SUPFAM" id="SSF51556">
    <property type="entry name" value="Metallo-dependent hydrolases"/>
    <property type="match status" value="1"/>
</dbReference>
<dbReference type="InterPro" id="IPR001365">
    <property type="entry name" value="A_deaminase_dom"/>
</dbReference>